<dbReference type="Gene3D" id="3.90.1140.10">
    <property type="entry name" value="Cyclic phosphodiesterase"/>
    <property type="match status" value="1"/>
</dbReference>
<evidence type="ECO:0008006" key="3">
    <source>
        <dbReference type="Google" id="ProtNLM"/>
    </source>
</evidence>
<sequence>MESFFERVEHVGGWPPGRKDLHWHVLPSPAEAEGLLSLYRDRGLMPRGMSPVPDDGLHCTLLHAMGVGADDIDLGAVVDDVRERVGQRAPFTLTFDRPAIGAMAVEISGWPGRLFGELVGDVTAVMRRHAGTEWTAAASRYPHISLAYTSKGAKDVSAADLREALAAIDGPLAQQVQVDAVHLVAQWHDGAAIRWEQLATVALKGGMT</sequence>
<name>A0A5P2BA68_STRVZ</name>
<dbReference type="EMBL" id="CP029193">
    <property type="protein sequence ID" value="QES27314.1"/>
    <property type="molecule type" value="Genomic_DNA"/>
</dbReference>
<accession>A0A5P2BA68</accession>
<gene>
    <name evidence="1" type="ORF">DEJ47_13360</name>
</gene>
<dbReference type="OrthoDB" id="4178894at2"/>
<dbReference type="AlphaFoldDB" id="A0A5P2BA68"/>
<dbReference type="SUPFAM" id="SSF55144">
    <property type="entry name" value="LigT-like"/>
    <property type="match status" value="1"/>
</dbReference>
<reference evidence="1 2" key="1">
    <citation type="submission" date="2018-05" db="EMBL/GenBank/DDBJ databases">
        <title>Streptomyces venezuelae.</title>
        <authorList>
            <person name="Kim W."/>
            <person name="Lee N."/>
            <person name="Cho B.-K."/>
        </authorList>
    </citation>
    <scope>NUCLEOTIDE SEQUENCE [LARGE SCALE GENOMIC DNA]</scope>
    <source>
        <strain evidence="1 2">ATCC 14583</strain>
    </source>
</reference>
<proteinExistence type="predicted"/>
<evidence type="ECO:0000313" key="2">
    <source>
        <dbReference type="Proteomes" id="UP000323046"/>
    </source>
</evidence>
<dbReference type="Proteomes" id="UP000323046">
    <property type="component" value="Chromosome"/>
</dbReference>
<dbReference type="RefSeq" id="WP_150168074.1">
    <property type="nucleotide sequence ID" value="NZ_CP029193.1"/>
</dbReference>
<dbReference type="InterPro" id="IPR009097">
    <property type="entry name" value="Cyclic_Pdiesterase"/>
</dbReference>
<organism evidence="1 2">
    <name type="scientific">Streptomyces venezuelae</name>
    <dbReference type="NCBI Taxonomy" id="54571"/>
    <lineage>
        <taxon>Bacteria</taxon>
        <taxon>Bacillati</taxon>
        <taxon>Actinomycetota</taxon>
        <taxon>Actinomycetes</taxon>
        <taxon>Kitasatosporales</taxon>
        <taxon>Streptomycetaceae</taxon>
        <taxon>Streptomyces</taxon>
    </lineage>
</organism>
<protein>
    <recommendedName>
        <fullName evidence="3">2'-5' RNA ligase family protein</fullName>
    </recommendedName>
</protein>
<evidence type="ECO:0000313" key="1">
    <source>
        <dbReference type="EMBL" id="QES27314.1"/>
    </source>
</evidence>
<keyword evidence="2" id="KW-1185">Reference proteome</keyword>